<dbReference type="AlphaFoldDB" id="A0A219AR91"/>
<keyword evidence="2" id="KW-1185">Reference proteome</keyword>
<accession>A0A219AR91</accession>
<protein>
    <submittedName>
        <fullName evidence="1">Uncharacterized protein</fullName>
    </submittedName>
</protein>
<gene>
    <name evidence="1" type="ORF">VFPPC_17540</name>
</gene>
<dbReference type="RefSeq" id="XP_022285733.1">
    <property type="nucleotide sequence ID" value="XM_022429240.1"/>
</dbReference>
<sequence length="57" mass="6653">MRLNKSWAKPQVEFAGISQDWSLTLSIETRTSRLLGVFCTIRFNTETSQQSHIRRLL</sequence>
<dbReference type="EMBL" id="LSBJ02000002">
    <property type="protein sequence ID" value="OWT43297.1"/>
    <property type="molecule type" value="Genomic_DNA"/>
</dbReference>
<organism evidence="1 2">
    <name type="scientific">Pochonia chlamydosporia 170</name>
    <dbReference type="NCBI Taxonomy" id="1380566"/>
    <lineage>
        <taxon>Eukaryota</taxon>
        <taxon>Fungi</taxon>
        <taxon>Dikarya</taxon>
        <taxon>Ascomycota</taxon>
        <taxon>Pezizomycotina</taxon>
        <taxon>Sordariomycetes</taxon>
        <taxon>Hypocreomycetidae</taxon>
        <taxon>Hypocreales</taxon>
        <taxon>Clavicipitaceae</taxon>
        <taxon>Pochonia</taxon>
    </lineage>
</organism>
<comment type="caution">
    <text evidence="1">The sequence shown here is derived from an EMBL/GenBank/DDBJ whole genome shotgun (WGS) entry which is preliminary data.</text>
</comment>
<name>A0A219AR91_METCM</name>
<proteinExistence type="predicted"/>
<dbReference type="GeneID" id="33936491"/>
<reference evidence="1 2" key="1">
    <citation type="journal article" date="2016" name="PLoS Pathog.">
        <title>Biosynthesis of antibiotic leucinostatins in bio-control fungus Purpureocillium lilacinum and their inhibition on phytophthora revealed by genome mining.</title>
        <authorList>
            <person name="Wang G."/>
            <person name="Liu Z."/>
            <person name="Lin R."/>
            <person name="Li E."/>
            <person name="Mao Z."/>
            <person name="Ling J."/>
            <person name="Yang Y."/>
            <person name="Yin W.B."/>
            <person name="Xie B."/>
        </authorList>
    </citation>
    <scope>NUCLEOTIDE SEQUENCE [LARGE SCALE GENOMIC DNA]</scope>
    <source>
        <strain evidence="1">170</strain>
    </source>
</reference>
<evidence type="ECO:0000313" key="1">
    <source>
        <dbReference type="EMBL" id="OWT43297.1"/>
    </source>
</evidence>
<dbReference type="KEGG" id="pchm:VFPPC_17540"/>
<evidence type="ECO:0000313" key="2">
    <source>
        <dbReference type="Proteomes" id="UP000078397"/>
    </source>
</evidence>
<dbReference type="Proteomes" id="UP000078397">
    <property type="component" value="Unassembled WGS sequence"/>
</dbReference>